<evidence type="ECO:0000313" key="2">
    <source>
        <dbReference type="Proteomes" id="UP000828048"/>
    </source>
</evidence>
<comment type="caution">
    <text evidence="1">The sequence shown here is derived from an EMBL/GenBank/DDBJ whole genome shotgun (WGS) entry which is preliminary data.</text>
</comment>
<reference evidence="1 2" key="1">
    <citation type="journal article" date="2021" name="Hortic Res">
        <title>High-quality reference genome and annotation aids understanding of berry development for evergreen blueberry (Vaccinium darrowii).</title>
        <authorList>
            <person name="Yu J."/>
            <person name="Hulse-Kemp A.M."/>
            <person name="Babiker E."/>
            <person name="Staton M."/>
        </authorList>
    </citation>
    <scope>NUCLEOTIDE SEQUENCE [LARGE SCALE GENOMIC DNA]</scope>
    <source>
        <strain evidence="2">cv. NJ 8807/NJ 8810</strain>
        <tissue evidence="1">Young leaf</tissue>
    </source>
</reference>
<protein>
    <submittedName>
        <fullName evidence="1">Uncharacterized protein</fullName>
    </submittedName>
</protein>
<organism evidence="1 2">
    <name type="scientific">Vaccinium darrowii</name>
    <dbReference type="NCBI Taxonomy" id="229202"/>
    <lineage>
        <taxon>Eukaryota</taxon>
        <taxon>Viridiplantae</taxon>
        <taxon>Streptophyta</taxon>
        <taxon>Embryophyta</taxon>
        <taxon>Tracheophyta</taxon>
        <taxon>Spermatophyta</taxon>
        <taxon>Magnoliopsida</taxon>
        <taxon>eudicotyledons</taxon>
        <taxon>Gunneridae</taxon>
        <taxon>Pentapetalae</taxon>
        <taxon>asterids</taxon>
        <taxon>Ericales</taxon>
        <taxon>Ericaceae</taxon>
        <taxon>Vaccinioideae</taxon>
        <taxon>Vaccinieae</taxon>
        <taxon>Vaccinium</taxon>
    </lineage>
</organism>
<name>A0ACB7ZM65_9ERIC</name>
<proteinExistence type="predicted"/>
<evidence type="ECO:0000313" key="1">
    <source>
        <dbReference type="EMBL" id="KAH7867058.1"/>
    </source>
</evidence>
<dbReference type="EMBL" id="CM037159">
    <property type="protein sequence ID" value="KAH7867058.1"/>
    <property type="molecule type" value="Genomic_DNA"/>
</dbReference>
<keyword evidence="2" id="KW-1185">Reference proteome</keyword>
<dbReference type="Proteomes" id="UP000828048">
    <property type="component" value="Chromosome 9"/>
</dbReference>
<accession>A0ACB7ZM65</accession>
<gene>
    <name evidence="1" type="ORF">Vadar_028385</name>
</gene>
<sequence>MATRVDIPPVNYTFKVQAMSTEKLRLAAEFTIGGPRTDDNDSILKFSELISAHDNELLQGIIESETRVVTNSMTMEDIFKRLQGIIESETRVVTNSMTMEDIFKDTKDFLQKVSDKVQLQLNQFGLRIYDAKVEQLVDGQKTQMEAADQARVLTLLNFF</sequence>